<evidence type="ECO:0000259" key="2">
    <source>
        <dbReference type="Pfam" id="PF25597"/>
    </source>
</evidence>
<dbReference type="InterPro" id="IPR057670">
    <property type="entry name" value="SH3_retrovirus"/>
</dbReference>
<evidence type="ECO:0000256" key="1">
    <source>
        <dbReference type="SAM" id="MobiDB-lite"/>
    </source>
</evidence>
<proteinExistence type="predicted"/>
<feature type="compositionally biased region" description="Acidic residues" evidence="1">
    <location>
        <begin position="75"/>
        <end position="87"/>
    </location>
</feature>
<dbReference type="Proteomes" id="UP000069940">
    <property type="component" value="Unassembled WGS sequence"/>
</dbReference>
<reference evidence="4" key="1">
    <citation type="journal article" date="2015" name="Proc. Natl. Acad. Sci. U.S.A.">
        <title>Genome sequence of the Asian Tiger mosquito, Aedes albopictus, reveals insights into its biology, genetics, and evolution.</title>
        <authorList>
            <person name="Chen X.G."/>
            <person name="Jiang X."/>
            <person name="Gu J."/>
            <person name="Xu M."/>
            <person name="Wu Y."/>
            <person name="Deng Y."/>
            <person name="Zhang C."/>
            <person name="Bonizzoni M."/>
            <person name="Dermauw W."/>
            <person name="Vontas J."/>
            <person name="Armbruster P."/>
            <person name="Huang X."/>
            <person name="Yang Y."/>
            <person name="Zhang H."/>
            <person name="He W."/>
            <person name="Peng H."/>
            <person name="Liu Y."/>
            <person name="Wu K."/>
            <person name="Chen J."/>
            <person name="Lirakis M."/>
            <person name="Topalis P."/>
            <person name="Van Leeuwen T."/>
            <person name="Hall A.B."/>
            <person name="Jiang X."/>
            <person name="Thorpe C."/>
            <person name="Mueller R.L."/>
            <person name="Sun C."/>
            <person name="Waterhouse R.M."/>
            <person name="Yan G."/>
            <person name="Tu Z.J."/>
            <person name="Fang X."/>
            <person name="James A.A."/>
        </authorList>
    </citation>
    <scope>NUCLEOTIDE SEQUENCE [LARGE SCALE GENOMIC DNA]</scope>
    <source>
        <strain evidence="4">Foshan</strain>
    </source>
</reference>
<reference evidence="3" key="2">
    <citation type="submission" date="2025-05" db="UniProtKB">
        <authorList>
            <consortium name="EnsemblMetazoa"/>
        </authorList>
    </citation>
    <scope>IDENTIFICATION</scope>
    <source>
        <strain evidence="3">Foshan</strain>
    </source>
</reference>
<organism evidence="3 4">
    <name type="scientific">Aedes albopictus</name>
    <name type="common">Asian tiger mosquito</name>
    <name type="synonym">Stegomyia albopicta</name>
    <dbReference type="NCBI Taxonomy" id="7160"/>
    <lineage>
        <taxon>Eukaryota</taxon>
        <taxon>Metazoa</taxon>
        <taxon>Ecdysozoa</taxon>
        <taxon>Arthropoda</taxon>
        <taxon>Hexapoda</taxon>
        <taxon>Insecta</taxon>
        <taxon>Pterygota</taxon>
        <taxon>Neoptera</taxon>
        <taxon>Endopterygota</taxon>
        <taxon>Diptera</taxon>
        <taxon>Nematocera</taxon>
        <taxon>Culicoidea</taxon>
        <taxon>Culicidae</taxon>
        <taxon>Culicinae</taxon>
        <taxon>Aedini</taxon>
        <taxon>Aedes</taxon>
        <taxon>Stegomyia</taxon>
    </lineage>
</organism>
<name>A0ABM1Z767_AEDAL</name>
<evidence type="ECO:0000313" key="3">
    <source>
        <dbReference type="EnsemblMetazoa" id="AALFPA23_015691.P22878"/>
    </source>
</evidence>
<feature type="domain" description="Retroviral polymerase SH3-like" evidence="2">
    <location>
        <begin position="24"/>
        <end position="73"/>
    </location>
</feature>
<feature type="compositionally biased region" description="Basic and acidic residues" evidence="1">
    <location>
        <begin position="62"/>
        <end position="74"/>
    </location>
</feature>
<keyword evidence="4" id="KW-1185">Reference proteome</keyword>
<sequence length="167" mass="18434">MQCIKSAGVGSSRLVPSLETNLLSEKRRKLDKKAEKLVFVSYAEGQKAYRFENLKSKGVDISRDPKFDEKRGVEEEVNADLDSDAGGDDLNATLYDSADDDLADEPSFHGFPLDEVARRSGRVNKGKRPVRLIEEAYAAGTVSKAVEPRNLKETVSCEAAPNGEQQW</sequence>
<dbReference type="RefSeq" id="XP_062704563.1">
    <property type="nucleotide sequence ID" value="XM_062848579.1"/>
</dbReference>
<feature type="region of interest" description="Disordered" evidence="1">
    <location>
        <begin position="62"/>
        <end position="95"/>
    </location>
</feature>
<accession>A0ABM1Z767</accession>
<dbReference type="EnsemblMetazoa" id="AALFPA23_015691.R22878">
    <property type="protein sequence ID" value="AALFPA23_015691.P22878"/>
    <property type="gene ID" value="AALFPA23_015691"/>
</dbReference>
<dbReference type="GeneID" id="134286883"/>
<dbReference type="Pfam" id="PF25597">
    <property type="entry name" value="SH3_retrovirus"/>
    <property type="match status" value="1"/>
</dbReference>
<evidence type="ECO:0000313" key="4">
    <source>
        <dbReference type="Proteomes" id="UP000069940"/>
    </source>
</evidence>
<protein>
    <recommendedName>
        <fullName evidence="2">Retroviral polymerase SH3-like domain-containing protein</fullName>
    </recommendedName>
</protein>